<dbReference type="SUPFAM" id="SSF54862">
    <property type="entry name" value="4Fe-4S ferredoxins"/>
    <property type="match status" value="1"/>
</dbReference>
<keyword evidence="4" id="KW-0813">Transport</keyword>
<evidence type="ECO:0000256" key="4">
    <source>
        <dbReference type="ARBA" id="ARBA00022448"/>
    </source>
</evidence>
<evidence type="ECO:0000256" key="2">
    <source>
        <dbReference type="ARBA" id="ARBA00001966"/>
    </source>
</evidence>
<dbReference type="PANTHER" id="PTHR43518:SF1">
    <property type="entry name" value="RESPIRATORY NITRATE REDUCTASE 1 BETA CHAIN"/>
    <property type="match status" value="1"/>
</dbReference>
<keyword evidence="5" id="KW-0004">4Fe-4S</keyword>
<keyword evidence="9" id="KW-0408">Iron</keyword>
<evidence type="ECO:0000256" key="1">
    <source>
        <dbReference type="ARBA" id="ARBA00001927"/>
    </source>
</evidence>
<reference evidence="11 12" key="1">
    <citation type="submission" date="2022-06" db="EMBL/GenBank/DDBJ databases">
        <title>Paraconexibacter antarcticus.</title>
        <authorList>
            <person name="Kim C.S."/>
        </authorList>
    </citation>
    <scope>NUCLEOTIDE SEQUENCE [LARGE SCALE GENOMIC DNA]</scope>
    <source>
        <strain evidence="11 12">02-257</strain>
    </source>
</reference>
<evidence type="ECO:0000256" key="7">
    <source>
        <dbReference type="ARBA" id="ARBA00022737"/>
    </source>
</evidence>
<keyword evidence="8" id="KW-0249">Electron transport</keyword>
<dbReference type="Proteomes" id="UP001056035">
    <property type="component" value="Chromosome"/>
</dbReference>
<evidence type="ECO:0000256" key="6">
    <source>
        <dbReference type="ARBA" id="ARBA00022723"/>
    </source>
</evidence>
<evidence type="ECO:0000256" key="5">
    <source>
        <dbReference type="ARBA" id="ARBA00022485"/>
    </source>
</evidence>
<keyword evidence="6" id="KW-0479">Metal-binding</keyword>
<comment type="cofactor">
    <cofactor evidence="1">
        <name>[3Fe-4S] cluster</name>
        <dbReference type="ChEBI" id="CHEBI:21137"/>
    </cofactor>
</comment>
<evidence type="ECO:0000256" key="8">
    <source>
        <dbReference type="ARBA" id="ARBA00022982"/>
    </source>
</evidence>
<evidence type="ECO:0000313" key="12">
    <source>
        <dbReference type="Proteomes" id="UP001056035"/>
    </source>
</evidence>
<keyword evidence="10" id="KW-0411">Iron-sulfur</keyword>
<protein>
    <recommendedName>
        <fullName evidence="13">Nitrate reductase subunit beta</fullName>
    </recommendedName>
</protein>
<dbReference type="Gene3D" id="3.30.70.20">
    <property type="match status" value="1"/>
</dbReference>
<organism evidence="11 12">
    <name type="scientific">Paraconexibacter antarcticus</name>
    <dbReference type="NCBI Taxonomy" id="2949664"/>
    <lineage>
        <taxon>Bacteria</taxon>
        <taxon>Bacillati</taxon>
        <taxon>Actinomycetota</taxon>
        <taxon>Thermoleophilia</taxon>
        <taxon>Solirubrobacterales</taxon>
        <taxon>Paraconexibacteraceae</taxon>
        <taxon>Paraconexibacter</taxon>
    </lineage>
</organism>
<evidence type="ECO:0000256" key="3">
    <source>
        <dbReference type="ARBA" id="ARBA00004196"/>
    </source>
</evidence>
<gene>
    <name evidence="11" type="ORF">NBH00_12060</name>
</gene>
<evidence type="ECO:0000313" key="11">
    <source>
        <dbReference type="EMBL" id="UTI66914.1"/>
    </source>
</evidence>
<comment type="cofactor">
    <cofactor evidence="2">
        <name>[4Fe-4S] cluster</name>
        <dbReference type="ChEBI" id="CHEBI:49883"/>
    </cofactor>
</comment>
<comment type="subcellular location">
    <subcellularLocation>
        <location evidence="3">Cell envelope</location>
    </subcellularLocation>
</comment>
<dbReference type="EMBL" id="CP098502">
    <property type="protein sequence ID" value="UTI66914.1"/>
    <property type="molecule type" value="Genomic_DNA"/>
</dbReference>
<evidence type="ECO:0000256" key="9">
    <source>
        <dbReference type="ARBA" id="ARBA00023004"/>
    </source>
</evidence>
<evidence type="ECO:0000256" key="10">
    <source>
        <dbReference type="ARBA" id="ARBA00023014"/>
    </source>
</evidence>
<proteinExistence type="predicted"/>
<name>A0ABY5E131_9ACTN</name>
<accession>A0ABY5E131</accession>
<keyword evidence="12" id="KW-1185">Reference proteome</keyword>
<sequence length="86" mass="9396">MTGAELERMYRLLAIANYEDRYVIPQAHAEQGAELMREQGSCGLDFDGGPGNCGAVERRPDSSSPIVPSAGDDDFDLIKILKRGRP</sequence>
<dbReference type="PANTHER" id="PTHR43518">
    <property type="entry name" value="NITRATE REDUCTASE BETA SUBUNIT"/>
    <property type="match status" value="1"/>
</dbReference>
<keyword evidence="7" id="KW-0677">Repeat</keyword>
<evidence type="ECO:0008006" key="13">
    <source>
        <dbReference type="Google" id="ProtNLM"/>
    </source>
</evidence>